<dbReference type="InterPro" id="IPR001608">
    <property type="entry name" value="Ala_racemase_N"/>
</dbReference>
<feature type="domain" description="Alanine racemase C-terminal" evidence="5">
    <location>
        <begin position="250"/>
        <end position="388"/>
    </location>
</feature>
<dbReference type="InterPro" id="IPR029066">
    <property type="entry name" value="PLP-binding_barrel"/>
</dbReference>
<dbReference type="Gene3D" id="2.40.37.10">
    <property type="entry name" value="Lyase, Ornithine Decarboxylase, Chain A, domain 1"/>
    <property type="match status" value="1"/>
</dbReference>
<evidence type="ECO:0000313" key="7">
    <source>
        <dbReference type="Proteomes" id="UP001240250"/>
    </source>
</evidence>
<name>A0ABU0GHR5_9CELL</name>
<dbReference type="PRINTS" id="PR00992">
    <property type="entry name" value="ALARACEMASE"/>
</dbReference>
<dbReference type="RefSeq" id="WP_217997410.1">
    <property type="nucleotide sequence ID" value="NZ_JAUSVM010000001.1"/>
</dbReference>
<dbReference type="HAMAP" id="MF_01201">
    <property type="entry name" value="Ala_racemase"/>
    <property type="match status" value="1"/>
</dbReference>
<dbReference type="Proteomes" id="UP001240250">
    <property type="component" value="Unassembled WGS sequence"/>
</dbReference>
<dbReference type="CDD" id="cd00430">
    <property type="entry name" value="PLPDE_III_AR"/>
    <property type="match status" value="1"/>
</dbReference>
<proteinExistence type="inferred from homology"/>
<feature type="modified residue" description="N6-(pyridoxal phosphate)lysine" evidence="4">
    <location>
        <position position="44"/>
    </location>
</feature>
<dbReference type="PANTHER" id="PTHR30511:SF0">
    <property type="entry name" value="ALANINE RACEMASE, CATABOLIC-RELATED"/>
    <property type="match status" value="1"/>
</dbReference>
<evidence type="ECO:0000313" key="6">
    <source>
        <dbReference type="EMBL" id="MDQ0424894.1"/>
    </source>
</evidence>
<evidence type="ECO:0000256" key="1">
    <source>
        <dbReference type="ARBA" id="ARBA00001933"/>
    </source>
</evidence>
<dbReference type="NCBIfam" id="TIGR00492">
    <property type="entry name" value="alr"/>
    <property type="match status" value="1"/>
</dbReference>
<sequence length="410" mass="41766">MIADPPAAVPPVTGRPVLTVRLDAVAHNTRVLAARVPHLMAVVKADGFGLGAVDLARTALAHGARSLGVTTLAEAAALRAAGLTAPVLSWLDAADADLDAAVLHTVDLAVPDVAHLDAVRATARRLGRAVVVHLYLDCGTARDGCPPERWPALCAAAAAAEREGAVHVVGVMGHLACAAHPEDPENAAAVTRFVHGLAQARAAGLRPTLRHLAATAGVLGVPGAVLDLARVGAGLVGIDPSGRSTALRDVAHVTAPVVQVRDVPAGTGVGYDHTYRTPGPTRLALLPLGYADGLPVAASGRAEVLLHGRRRPLVGRISMDQVVVDAGDLPVVAGDVATVVAAGPPDADPRAVPTPDAGPTLAEWARWSGSLPHEVLTGLGPRLVRRTVPAAPLAAPRAAAHPDPHPEETR</sequence>
<dbReference type="EC" id="5.1.1.1" evidence="4"/>
<organism evidence="6 7">
    <name type="scientific">Cellulomonas iranensis</name>
    <dbReference type="NCBI Taxonomy" id="76862"/>
    <lineage>
        <taxon>Bacteria</taxon>
        <taxon>Bacillati</taxon>
        <taxon>Actinomycetota</taxon>
        <taxon>Actinomycetes</taxon>
        <taxon>Micrococcales</taxon>
        <taxon>Cellulomonadaceae</taxon>
        <taxon>Cellulomonas</taxon>
    </lineage>
</organism>
<dbReference type="EMBL" id="JAUSVM010000001">
    <property type="protein sequence ID" value="MDQ0424894.1"/>
    <property type="molecule type" value="Genomic_DNA"/>
</dbReference>
<dbReference type="GO" id="GO:0008784">
    <property type="term" value="F:alanine racemase activity"/>
    <property type="evidence" value="ECO:0007669"/>
    <property type="project" value="UniProtKB-EC"/>
</dbReference>
<comment type="catalytic activity">
    <reaction evidence="4">
        <text>L-alanine = D-alanine</text>
        <dbReference type="Rhea" id="RHEA:20249"/>
        <dbReference type="ChEBI" id="CHEBI:57416"/>
        <dbReference type="ChEBI" id="CHEBI:57972"/>
        <dbReference type="EC" id="5.1.1.1"/>
    </reaction>
</comment>
<evidence type="ECO:0000256" key="3">
    <source>
        <dbReference type="ARBA" id="ARBA00023235"/>
    </source>
</evidence>
<protein>
    <recommendedName>
        <fullName evidence="4">Alanine racemase</fullName>
        <ecNumber evidence="4">5.1.1.1</ecNumber>
    </recommendedName>
</protein>
<accession>A0ABU0GHR5</accession>
<dbReference type="SUPFAM" id="SSF50621">
    <property type="entry name" value="Alanine racemase C-terminal domain-like"/>
    <property type="match status" value="1"/>
</dbReference>
<dbReference type="Pfam" id="PF01168">
    <property type="entry name" value="Ala_racemase_N"/>
    <property type="match status" value="1"/>
</dbReference>
<comment type="function">
    <text evidence="4">Catalyzes the interconversion of L-alanine and D-alanine. May also act on other amino acids.</text>
</comment>
<gene>
    <name evidence="6" type="ORF">JO380_001275</name>
</gene>
<evidence type="ECO:0000256" key="4">
    <source>
        <dbReference type="HAMAP-Rule" id="MF_01201"/>
    </source>
</evidence>
<comment type="caution">
    <text evidence="6">The sequence shown here is derived from an EMBL/GenBank/DDBJ whole genome shotgun (WGS) entry which is preliminary data.</text>
</comment>
<keyword evidence="2 4" id="KW-0663">Pyridoxal phosphate</keyword>
<dbReference type="InterPro" id="IPR011079">
    <property type="entry name" value="Ala_racemase_C"/>
</dbReference>
<keyword evidence="3 4" id="KW-0413">Isomerase</keyword>
<comment type="pathway">
    <text evidence="4">Amino-acid biosynthesis; D-alanine biosynthesis; D-alanine from L-alanine: step 1/1.</text>
</comment>
<dbReference type="PANTHER" id="PTHR30511">
    <property type="entry name" value="ALANINE RACEMASE"/>
    <property type="match status" value="1"/>
</dbReference>
<evidence type="ECO:0000256" key="2">
    <source>
        <dbReference type="ARBA" id="ARBA00022898"/>
    </source>
</evidence>
<dbReference type="Pfam" id="PF00842">
    <property type="entry name" value="Ala_racemase_C"/>
    <property type="match status" value="1"/>
</dbReference>
<dbReference type="InterPro" id="IPR000821">
    <property type="entry name" value="Ala_racemase"/>
</dbReference>
<feature type="binding site" evidence="4">
    <location>
        <position position="142"/>
    </location>
    <ligand>
        <name>substrate</name>
    </ligand>
</feature>
<dbReference type="SMART" id="SM01005">
    <property type="entry name" value="Ala_racemase_C"/>
    <property type="match status" value="1"/>
</dbReference>
<evidence type="ECO:0000259" key="5">
    <source>
        <dbReference type="SMART" id="SM01005"/>
    </source>
</evidence>
<comment type="cofactor">
    <cofactor evidence="1 4">
        <name>pyridoxal 5'-phosphate</name>
        <dbReference type="ChEBI" id="CHEBI:597326"/>
    </cofactor>
</comment>
<feature type="active site" description="Proton acceptor; specific for L-alanine" evidence="4">
    <location>
        <position position="271"/>
    </location>
</feature>
<comment type="similarity">
    <text evidence="4">Belongs to the alanine racemase family.</text>
</comment>
<reference evidence="6 7" key="1">
    <citation type="submission" date="2023-07" db="EMBL/GenBank/DDBJ databases">
        <title>Sequencing the genomes of 1000 actinobacteria strains.</title>
        <authorList>
            <person name="Klenk H.-P."/>
        </authorList>
    </citation>
    <scope>NUCLEOTIDE SEQUENCE [LARGE SCALE GENOMIC DNA]</scope>
    <source>
        <strain evidence="6 7">DSM 14785</strain>
    </source>
</reference>
<dbReference type="SUPFAM" id="SSF51419">
    <property type="entry name" value="PLP-binding barrel"/>
    <property type="match status" value="1"/>
</dbReference>
<dbReference type="InterPro" id="IPR009006">
    <property type="entry name" value="Ala_racemase/Decarboxylase_C"/>
</dbReference>
<feature type="binding site" evidence="4">
    <location>
        <position position="319"/>
    </location>
    <ligand>
        <name>substrate</name>
    </ligand>
</feature>
<keyword evidence="7" id="KW-1185">Reference proteome</keyword>
<dbReference type="Gene3D" id="3.20.20.10">
    <property type="entry name" value="Alanine racemase"/>
    <property type="match status" value="1"/>
</dbReference>
<feature type="active site" description="Proton acceptor; specific for D-alanine" evidence="4">
    <location>
        <position position="44"/>
    </location>
</feature>